<organism evidence="4 5">
    <name type="scientific">Salinimonas marina</name>
    <dbReference type="NCBI Taxonomy" id="2785918"/>
    <lineage>
        <taxon>Bacteria</taxon>
        <taxon>Pseudomonadati</taxon>
        <taxon>Pseudomonadota</taxon>
        <taxon>Gammaproteobacteria</taxon>
        <taxon>Alteromonadales</taxon>
        <taxon>Alteromonadaceae</taxon>
        <taxon>Alteromonas/Salinimonas group</taxon>
        <taxon>Salinimonas</taxon>
    </lineage>
</organism>
<keyword evidence="2 3" id="KW-0804">Transcription</keyword>
<accession>A0A7S9HD64</accession>
<proteinExistence type="inferred from homology"/>
<protein>
    <submittedName>
        <fullName evidence="4">Sigma D regulator</fullName>
    </submittedName>
</protein>
<dbReference type="EMBL" id="CP064795">
    <property type="protein sequence ID" value="QPG05885.1"/>
    <property type="molecule type" value="Genomic_DNA"/>
</dbReference>
<dbReference type="NCBIfam" id="NF008723">
    <property type="entry name" value="PRK11718.1"/>
    <property type="match status" value="1"/>
</dbReference>
<evidence type="ECO:0000256" key="1">
    <source>
        <dbReference type="ARBA" id="ARBA00023015"/>
    </source>
</evidence>
<evidence type="ECO:0000256" key="3">
    <source>
        <dbReference type="RuleBase" id="RU004409"/>
    </source>
</evidence>
<keyword evidence="5" id="KW-1185">Reference proteome</keyword>
<dbReference type="KEGG" id="smaa:IT774_01040"/>
<dbReference type="Pfam" id="PF04353">
    <property type="entry name" value="Rsd_AlgQ"/>
    <property type="match status" value="1"/>
</dbReference>
<dbReference type="Gene3D" id="1.20.120.1370">
    <property type="entry name" value="Regulator of RNA polymerase sigma(70) subunit, domain 4"/>
    <property type="match status" value="1"/>
</dbReference>
<dbReference type="PIRSF" id="PIRSF016548">
    <property type="entry name" value="Rsd_AlgQ"/>
    <property type="match status" value="1"/>
</dbReference>
<evidence type="ECO:0000256" key="2">
    <source>
        <dbReference type="ARBA" id="ARBA00023163"/>
    </source>
</evidence>
<dbReference type="InterPro" id="IPR038309">
    <property type="entry name" value="Rsd/AlgQ_sf"/>
</dbReference>
<sequence length="161" mass="18368">MLNKLEQLQDKWGGHSATIDHWLQARQQLLIQYCELIGLRQTAPCLPEQHQVTQFCNLLMDYLSAGHFEVYDILVSDDNRGTALKHDVYPQLARITDEALSFNDAFATELQVADSSRFDQQLAALGETLEDRFALEDRLINHMLEQHGAQSIQQAQQAKTD</sequence>
<evidence type="ECO:0000313" key="5">
    <source>
        <dbReference type="Proteomes" id="UP000595095"/>
    </source>
</evidence>
<comment type="similarity">
    <text evidence="3">Belongs to the Rsd/AlgQ family.</text>
</comment>
<name>A0A7S9HD64_9ALTE</name>
<dbReference type="Proteomes" id="UP000595095">
    <property type="component" value="Chromosome"/>
</dbReference>
<keyword evidence="1 3" id="KW-0805">Transcription regulation</keyword>
<dbReference type="AlphaFoldDB" id="A0A7S9HD64"/>
<dbReference type="RefSeq" id="WP_195810967.1">
    <property type="nucleotide sequence ID" value="NZ_CP064795.1"/>
</dbReference>
<dbReference type="InterPro" id="IPR007448">
    <property type="entry name" value="Sigma70_reg_Rsd_AlgQ"/>
</dbReference>
<reference evidence="4 5" key="1">
    <citation type="submission" date="2020-11" db="EMBL/GenBank/DDBJ databases">
        <title>Complete genome sequence for Salinimonas sp. strain G2-b.</title>
        <authorList>
            <person name="Park S.-J."/>
        </authorList>
    </citation>
    <scope>NUCLEOTIDE SEQUENCE [LARGE SCALE GENOMIC DNA]</scope>
    <source>
        <strain evidence="4 5">G2-b</strain>
    </source>
</reference>
<evidence type="ECO:0000313" key="4">
    <source>
        <dbReference type="EMBL" id="QPG05885.1"/>
    </source>
</evidence>
<gene>
    <name evidence="4" type="primary">rsd</name>
    <name evidence="4" type="ORF">IT774_01040</name>
</gene>
<dbReference type="GO" id="GO:0006355">
    <property type="term" value="P:regulation of DNA-templated transcription"/>
    <property type="evidence" value="ECO:0007669"/>
    <property type="project" value="InterPro"/>
</dbReference>